<dbReference type="Proteomes" id="UP001500630">
    <property type="component" value="Unassembled WGS sequence"/>
</dbReference>
<comment type="caution">
    <text evidence="2">The sequence shown here is derived from an EMBL/GenBank/DDBJ whole genome shotgun (WGS) entry which is preliminary data.</text>
</comment>
<protein>
    <recommendedName>
        <fullName evidence="1">DUF4440 domain-containing protein</fullName>
    </recommendedName>
</protein>
<keyword evidence="3" id="KW-1185">Reference proteome</keyword>
<accession>A0ABP6YK34</accession>
<reference evidence="3" key="1">
    <citation type="journal article" date="2019" name="Int. J. Syst. Evol. Microbiol.">
        <title>The Global Catalogue of Microorganisms (GCM) 10K type strain sequencing project: providing services to taxonomists for standard genome sequencing and annotation.</title>
        <authorList>
            <consortium name="The Broad Institute Genomics Platform"/>
            <consortium name="The Broad Institute Genome Sequencing Center for Infectious Disease"/>
            <person name="Wu L."/>
            <person name="Ma J."/>
        </authorList>
    </citation>
    <scope>NUCLEOTIDE SEQUENCE [LARGE SCALE GENOMIC DNA]</scope>
    <source>
        <strain evidence="3">JCM 17326</strain>
    </source>
</reference>
<dbReference type="InterPro" id="IPR027843">
    <property type="entry name" value="DUF4440"/>
</dbReference>
<dbReference type="Pfam" id="PF14534">
    <property type="entry name" value="DUF4440"/>
    <property type="match status" value="1"/>
</dbReference>
<dbReference type="Gene3D" id="3.10.450.50">
    <property type="match status" value="1"/>
</dbReference>
<sequence>MISTNAAEQAVHALFGELARAWDLGDADAYGACFTAGATYTTFVGTVYRGRDDLAAGHRALFGSVLKGTRMFNEIVDIRFYGDDTAVVAGRGDVARRRPAKLTKVQTYTLVREAGEWRIASFHNTRRKPLMEALSFRFVPASAPRR</sequence>
<name>A0ABP6YK34_9ACTN</name>
<dbReference type="NCBIfam" id="TIGR02246">
    <property type="entry name" value="SgcJ/EcaC family oxidoreductase"/>
    <property type="match status" value="1"/>
</dbReference>
<dbReference type="InterPro" id="IPR011944">
    <property type="entry name" value="Steroid_delta5-4_isomerase"/>
</dbReference>
<gene>
    <name evidence="2" type="ORF">GCM10022419_078070</name>
</gene>
<feature type="domain" description="DUF4440" evidence="1">
    <location>
        <begin position="11"/>
        <end position="119"/>
    </location>
</feature>
<organism evidence="2 3">
    <name type="scientific">Nonomuraea rosea</name>
    <dbReference type="NCBI Taxonomy" id="638574"/>
    <lineage>
        <taxon>Bacteria</taxon>
        <taxon>Bacillati</taxon>
        <taxon>Actinomycetota</taxon>
        <taxon>Actinomycetes</taxon>
        <taxon>Streptosporangiales</taxon>
        <taxon>Streptosporangiaceae</taxon>
        <taxon>Nonomuraea</taxon>
    </lineage>
</organism>
<proteinExistence type="predicted"/>
<dbReference type="RefSeq" id="WP_345569892.1">
    <property type="nucleotide sequence ID" value="NZ_BAABDQ010000021.1"/>
</dbReference>
<dbReference type="InterPro" id="IPR032710">
    <property type="entry name" value="NTF2-like_dom_sf"/>
</dbReference>
<dbReference type="SUPFAM" id="SSF54427">
    <property type="entry name" value="NTF2-like"/>
    <property type="match status" value="1"/>
</dbReference>
<evidence type="ECO:0000313" key="3">
    <source>
        <dbReference type="Proteomes" id="UP001500630"/>
    </source>
</evidence>
<evidence type="ECO:0000313" key="2">
    <source>
        <dbReference type="EMBL" id="GAA3584590.1"/>
    </source>
</evidence>
<evidence type="ECO:0000259" key="1">
    <source>
        <dbReference type="Pfam" id="PF14534"/>
    </source>
</evidence>
<dbReference type="EMBL" id="BAABDQ010000021">
    <property type="protein sequence ID" value="GAA3584590.1"/>
    <property type="molecule type" value="Genomic_DNA"/>
</dbReference>